<dbReference type="EMBL" id="QZFU01000036">
    <property type="protein sequence ID" value="RJO70840.1"/>
    <property type="molecule type" value="Genomic_DNA"/>
</dbReference>
<dbReference type="AlphaFoldDB" id="A0A3A4KBJ7"/>
<feature type="active site" description="Amidino-cysteine intermediate" evidence="3">
    <location>
        <position position="353"/>
    </location>
</feature>
<organism evidence="4 5">
    <name type="scientific">Nocardia panacis</name>
    <dbReference type="NCBI Taxonomy" id="2340916"/>
    <lineage>
        <taxon>Bacteria</taxon>
        <taxon>Bacillati</taxon>
        <taxon>Actinomycetota</taxon>
        <taxon>Actinomycetes</taxon>
        <taxon>Mycobacteriales</taxon>
        <taxon>Nocardiaceae</taxon>
        <taxon>Nocardia</taxon>
    </lineage>
</organism>
<evidence type="ECO:0000256" key="3">
    <source>
        <dbReference type="PIRSR" id="PIRSR633195-1"/>
    </source>
</evidence>
<protein>
    <submittedName>
        <fullName evidence="4">Glycine amidinotransferase</fullName>
    </submittedName>
</protein>
<proteinExistence type="inferred from homology"/>
<dbReference type="InterPro" id="IPR033195">
    <property type="entry name" value="AmidinoTrfase"/>
</dbReference>
<evidence type="ECO:0000313" key="4">
    <source>
        <dbReference type="EMBL" id="RJO70840.1"/>
    </source>
</evidence>
<dbReference type="RefSeq" id="WP_120043897.1">
    <property type="nucleotide sequence ID" value="NZ_QZFU01000036.1"/>
</dbReference>
<evidence type="ECO:0000256" key="2">
    <source>
        <dbReference type="ARBA" id="ARBA00022679"/>
    </source>
</evidence>
<evidence type="ECO:0000313" key="5">
    <source>
        <dbReference type="Proteomes" id="UP000266677"/>
    </source>
</evidence>
<dbReference type="PANTHER" id="PTHR10488:SF1">
    <property type="entry name" value="GLYCINE AMIDINOTRANSFERASE, MITOCHONDRIAL"/>
    <property type="match status" value="1"/>
</dbReference>
<dbReference type="Gene3D" id="3.75.10.10">
    <property type="entry name" value="L-arginine/glycine Amidinotransferase, Chain A"/>
    <property type="match status" value="1"/>
</dbReference>
<gene>
    <name evidence="4" type="ORF">D5S18_27005</name>
</gene>
<dbReference type="Proteomes" id="UP000266677">
    <property type="component" value="Unassembled WGS sequence"/>
</dbReference>
<accession>A0A3A4KBJ7</accession>
<feature type="active site" evidence="3">
    <location>
        <position position="245"/>
    </location>
</feature>
<evidence type="ECO:0000256" key="1">
    <source>
        <dbReference type="ARBA" id="ARBA00006943"/>
    </source>
</evidence>
<dbReference type="SUPFAM" id="SSF55909">
    <property type="entry name" value="Pentein"/>
    <property type="match status" value="1"/>
</dbReference>
<comment type="caution">
    <text evidence="4">The sequence shown here is derived from an EMBL/GenBank/DDBJ whole genome shotgun (WGS) entry which is preliminary data.</text>
</comment>
<name>A0A3A4KBJ7_9NOCA</name>
<feature type="active site" evidence="3">
    <location>
        <position position="194"/>
    </location>
</feature>
<comment type="similarity">
    <text evidence="1">Belongs to the amidinotransferase family.</text>
</comment>
<dbReference type="PANTHER" id="PTHR10488">
    <property type="entry name" value="GLYCINE AMIDINOTRANSFERASE, MITOCHONDRIAL"/>
    <property type="match status" value="1"/>
</dbReference>
<reference evidence="4 5" key="1">
    <citation type="submission" date="2018-09" db="EMBL/GenBank/DDBJ databases">
        <title>YIM PH21274 draft genome.</title>
        <authorList>
            <person name="Miao C."/>
        </authorList>
    </citation>
    <scope>NUCLEOTIDE SEQUENCE [LARGE SCALE GENOMIC DNA]</scope>
    <source>
        <strain evidence="4 5">YIM PH 21724</strain>
    </source>
</reference>
<keyword evidence="5" id="KW-1185">Reference proteome</keyword>
<keyword evidence="2 4" id="KW-0808">Transferase</keyword>
<dbReference type="GO" id="GO:0015068">
    <property type="term" value="F:glycine amidinotransferase activity"/>
    <property type="evidence" value="ECO:0007669"/>
    <property type="project" value="TreeGrafter"/>
</dbReference>
<dbReference type="GO" id="GO:0006601">
    <property type="term" value="P:creatine biosynthetic process"/>
    <property type="evidence" value="ECO:0007669"/>
    <property type="project" value="TreeGrafter"/>
</dbReference>
<dbReference type="OrthoDB" id="258252at2"/>
<dbReference type="Pfam" id="PF02274">
    <property type="entry name" value="ADI"/>
    <property type="match status" value="1"/>
</dbReference>
<sequence>MAAQVNSWNEWDRLEEIVVGSADDACYEPTEPGNHPHIRNAAPGTAFPTGRKPQEAIDAANAELAGLVALLESQGVRVRRPEPHDYSKPVRTPEFSVDNQYCGVCPRDVMITIGSEIIEATMSRRGRFFEYEPYRKLVYEYWNADPAVRWTTAPKPSMTDEMYREGFWDWPLEKRHAEMHSFEFCITQDEVIFDAADMSRFGRDIMVQESMTTNRQGIQWLKRHLEPQGLRVHPLHFPLDYFPSHIDCTFVPLRPGLVLTNPDRPLSDGEEKLFLTNDWELVEAPEPTTGNDEMPTYCQSSKWLSMNVLSISPTKVIAEEREKPLHDMLDKLGFEVFPIPFRNVFEYGGSLHCATWDVRRTGDREDYFPNVDYQPLAEG</sequence>